<dbReference type="EMBL" id="GGFJ01014004">
    <property type="protein sequence ID" value="MBW63145.1"/>
    <property type="molecule type" value="Transcribed_RNA"/>
</dbReference>
<dbReference type="AlphaFoldDB" id="A0A2M4CD31"/>
<sequence>MWTRMPPVVVRMMTRFRTLQPKDRLCVHLLLVSMPAVAAVDRKVAAVEWRALVALQGVVRRMRNNPIHRHHVHRP</sequence>
<proteinExistence type="predicted"/>
<accession>A0A2M4CD31</accession>
<name>A0A2M4CD31_9DIPT</name>
<reference evidence="1" key="1">
    <citation type="submission" date="2018-01" db="EMBL/GenBank/DDBJ databases">
        <title>An insight into the sialome of Amazonian anophelines.</title>
        <authorList>
            <person name="Ribeiro J.M."/>
            <person name="Scarpassa V."/>
            <person name="Calvo E."/>
        </authorList>
    </citation>
    <scope>NUCLEOTIDE SEQUENCE</scope>
    <source>
        <tissue evidence="1">Salivary glands</tissue>
    </source>
</reference>
<evidence type="ECO:0000313" key="1">
    <source>
        <dbReference type="EMBL" id="MBW63145.1"/>
    </source>
</evidence>
<organism evidence="1">
    <name type="scientific">Anopheles marajoara</name>
    <dbReference type="NCBI Taxonomy" id="58244"/>
    <lineage>
        <taxon>Eukaryota</taxon>
        <taxon>Metazoa</taxon>
        <taxon>Ecdysozoa</taxon>
        <taxon>Arthropoda</taxon>
        <taxon>Hexapoda</taxon>
        <taxon>Insecta</taxon>
        <taxon>Pterygota</taxon>
        <taxon>Neoptera</taxon>
        <taxon>Endopterygota</taxon>
        <taxon>Diptera</taxon>
        <taxon>Nematocera</taxon>
        <taxon>Culicoidea</taxon>
        <taxon>Culicidae</taxon>
        <taxon>Anophelinae</taxon>
        <taxon>Anopheles</taxon>
    </lineage>
</organism>
<protein>
    <submittedName>
        <fullName evidence="1">Putative secreted protein</fullName>
    </submittedName>
</protein>